<dbReference type="GO" id="GO:0005634">
    <property type="term" value="C:nucleus"/>
    <property type="evidence" value="ECO:0007669"/>
    <property type="project" value="UniProtKB-ARBA"/>
</dbReference>
<protein>
    <recommendedName>
        <fullName evidence="5">F-box/kelch-repeat protein</fullName>
    </recommendedName>
</protein>
<dbReference type="Gene3D" id="2.120.10.80">
    <property type="entry name" value="Kelch-type beta propeller"/>
    <property type="match status" value="1"/>
</dbReference>
<evidence type="ECO:0000313" key="3">
    <source>
        <dbReference type="EnsemblPlants" id="TraesCS4A02G487800.1.cds1"/>
    </source>
</evidence>
<evidence type="ECO:0000313" key="4">
    <source>
        <dbReference type="Proteomes" id="UP000019116"/>
    </source>
</evidence>
<dbReference type="SMR" id="A0A3B6I590"/>
<keyword evidence="4" id="KW-1185">Reference proteome</keyword>
<dbReference type="PANTHER" id="PTHR46122:SF25">
    <property type="entry name" value="REPEAT-CONTAINING F-BOX FAMILY PROTEIN, PUTATIVE, EXPRESSED-RELATED"/>
    <property type="match status" value="1"/>
</dbReference>
<dbReference type="Gramene" id="TraesLAC4A03G02171790.1">
    <property type="protein sequence ID" value="TraesLAC4A03G02171790.1.CDS1"/>
    <property type="gene ID" value="TraesLAC4A03G02171790"/>
</dbReference>
<dbReference type="Pfam" id="PF01344">
    <property type="entry name" value="Kelch_1"/>
    <property type="match status" value="2"/>
</dbReference>
<proteinExistence type="predicted"/>
<dbReference type="Gramene" id="TraesJUL4A03G02239520.1">
    <property type="protein sequence ID" value="TraesJUL4A03G02239520.1.CDS1"/>
    <property type="gene ID" value="TraesJUL4A03G02239520"/>
</dbReference>
<dbReference type="OrthoDB" id="191037at2759"/>
<dbReference type="OMA" id="RAYTEHI"/>
<dbReference type="Gramene" id="TraesMAC4A03G02216790.1">
    <property type="protein sequence ID" value="TraesMAC4A03G02216790.1.CDS1"/>
    <property type="gene ID" value="TraesMAC4A03G02216790"/>
</dbReference>
<sequence length="258" mass="28770">MPPAQNVIWDSLAIGTELLLFGEGWRMRYSILTNSWTGLVDEMNTPRFSFGSASVGEKAYVVGGADYSRNVLSSAEMYDSEAHTWTPLPSMNRARYKCSGAFMDGKFYVIGGLNSSHEVLTCGEEYDLNRRSWRVIDNMSQGLNNIAMGVPPLIVVLKNELYAADYSENNELKQYDKLDNKWTTLGKLPVQSKNKDGLDMGFQACGDRLIVIGPPKNSSDEKVVELHSWTPDGQPPVWNLFATRSYRGNWIASAVMGC</sequence>
<keyword evidence="2" id="KW-0677">Repeat</keyword>
<dbReference type="SMART" id="SM00612">
    <property type="entry name" value="Kelch"/>
    <property type="match status" value="2"/>
</dbReference>
<dbReference type="SUPFAM" id="SSF117281">
    <property type="entry name" value="Kelch motif"/>
    <property type="match status" value="1"/>
</dbReference>
<dbReference type="Gramene" id="TraesCS4A02G487800.1">
    <property type="protein sequence ID" value="TraesCS4A02G487800.1.cds1"/>
    <property type="gene ID" value="TraesCS4A02G487800"/>
</dbReference>
<dbReference type="InterPro" id="IPR015915">
    <property type="entry name" value="Kelch-typ_b-propeller"/>
</dbReference>
<dbReference type="STRING" id="4565.A0A3B6I590"/>
<reference evidence="3" key="2">
    <citation type="submission" date="2018-10" db="UniProtKB">
        <authorList>
            <consortium name="EnsemblPlants"/>
        </authorList>
    </citation>
    <scope>IDENTIFICATION</scope>
</reference>
<dbReference type="Gramene" id="TraesSYM4A03G02244920.1">
    <property type="protein sequence ID" value="TraesSYM4A03G02244920.1.CDS1"/>
    <property type="gene ID" value="TraesSYM4A03G02244920"/>
</dbReference>
<reference evidence="3" key="1">
    <citation type="submission" date="2018-08" db="EMBL/GenBank/DDBJ databases">
        <authorList>
            <person name="Rossello M."/>
        </authorList>
    </citation>
    <scope>NUCLEOTIDE SEQUENCE [LARGE SCALE GENOMIC DNA]</scope>
    <source>
        <strain evidence="3">cv. Chinese Spring</strain>
    </source>
</reference>
<keyword evidence="1" id="KW-0880">Kelch repeat</keyword>
<dbReference type="InterPro" id="IPR052439">
    <property type="entry name" value="F-box/Kelch-repeat"/>
</dbReference>
<dbReference type="PANTHER" id="PTHR46122">
    <property type="entry name" value="GALACTOSE OXIDASE/KELCH REPEAT PROTEIN-RELATED"/>
    <property type="match status" value="1"/>
</dbReference>
<evidence type="ECO:0008006" key="5">
    <source>
        <dbReference type="Google" id="ProtNLM"/>
    </source>
</evidence>
<name>A0A3B6I590_WHEAT</name>
<dbReference type="InterPro" id="IPR006652">
    <property type="entry name" value="Kelch_1"/>
</dbReference>
<evidence type="ECO:0000256" key="1">
    <source>
        <dbReference type="ARBA" id="ARBA00022441"/>
    </source>
</evidence>
<organism evidence="3">
    <name type="scientific">Triticum aestivum</name>
    <name type="common">Wheat</name>
    <dbReference type="NCBI Taxonomy" id="4565"/>
    <lineage>
        <taxon>Eukaryota</taxon>
        <taxon>Viridiplantae</taxon>
        <taxon>Streptophyta</taxon>
        <taxon>Embryophyta</taxon>
        <taxon>Tracheophyta</taxon>
        <taxon>Spermatophyta</taxon>
        <taxon>Magnoliopsida</taxon>
        <taxon>Liliopsida</taxon>
        <taxon>Poales</taxon>
        <taxon>Poaceae</taxon>
        <taxon>BOP clade</taxon>
        <taxon>Pooideae</taxon>
        <taxon>Triticodae</taxon>
        <taxon>Triticeae</taxon>
        <taxon>Triticinae</taxon>
        <taxon>Triticum</taxon>
    </lineage>
</organism>
<dbReference type="Gramene" id="TraesCS4A03G1227700.1">
    <property type="protein sequence ID" value="TraesCS4A03G1227700.1.CDS1"/>
    <property type="gene ID" value="TraesCS4A03G1227700"/>
</dbReference>
<dbReference type="Proteomes" id="UP000019116">
    <property type="component" value="Chromosome 4A"/>
</dbReference>
<accession>A0A3B6I590</accession>
<dbReference type="EnsemblPlants" id="TraesCS4A02G487800.1">
    <property type="protein sequence ID" value="TraesCS4A02G487800.1.cds1"/>
    <property type="gene ID" value="TraesCS4A02G487800"/>
</dbReference>
<dbReference type="AlphaFoldDB" id="A0A3B6I590"/>
<evidence type="ECO:0000256" key="2">
    <source>
        <dbReference type="ARBA" id="ARBA00022737"/>
    </source>
</evidence>